<accession>A0A4R6ZLH7</accession>
<dbReference type="AlphaFoldDB" id="A0A4R6ZLH7"/>
<evidence type="ECO:0000313" key="1">
    <source>
        <dbReference type="EMBL" id="TDR53297.1"/>
    </source>
</evidence>
<comment type="caution">
    <text evidence="1">The sequence shown here is derived from an EMBL/GenBank/DDBJ whole genome shotgun (WGS) entry which is preliminary data.</text>
</comment>
<reference evidence="1 2" key="1">
    <citation type="submission" date="2019-03" db="EMBL/GenBank/DDBJ databases">
        <title>Genomic Encyclopedia of Type Strains, Phase III (KMG-III): the genomes of soil and plant-associated and newly described type strains.</title>
        <authorList>
            <person name="Whitman W."/>
        </authorList>
    </citation>
    <scope>NUCLEOTIDE SEQUENCE [LARGE SCALE GENOMIC DNA]</scope>
    <source>
        <strain evidence="1 2">CECT 5797</strain>
    </source>
</reference>
<gene>
    <name evidence="1" type="ORF">DFP85_10920</name>
</gene>
<dbReference type="Proteomes" id="UP000295212">
    <property type="component" value="Unassembled WGS sequence"/>
</dbReference>
<name>A0A4R6ZLH7_9GAMM</name>
<dbReference type="EMBL" id="SNZJ01000009">
    <property type="protein sequence ID" value="TDR53297.1"/>
    <property type="molecule type" value="Genomic_DNA"/>
</dbReference>
<sequence length="76" mass="8101">MNMTFLPELFNSITTTQPTSYCGVAAGAGESPGQDDLVAAGHPLLESDRRMAGYGGIGRKRWLLAFEAGEVPMLLD</sequence>
<evidence type="ECO:0000313" key="2">
    <source>
        <dbReference type="Proteomes" id="UP000295212"/>
    </source>
</evidence>
<protein>
    <submittedName>
        <fullName evidence="1">Uncharacterized protein</fullName>
    </submittedName>
</protein>
<dbReference type="OrthoDB" id="9811249at2"/>
<proteinExistence type="predicted"/>
<organism evidence="1 2">
    <name type="scientific">Halomonas ventosae</name>
    <dbReference type="NCBI Taxonomy" id="229007"/>
    <lineage>
        <taxon>Bacteria</taxon>
        <taxon>Pseudomonadati</taxon>
        <taxon>Pseudomonadota</taxon>
        <taxon>Gammaproteobacteria</taxon>
        <taxon>Oceanospirillales</taxon>
        <taxon>Halomonadaceae</taxon>
        <taxon>Halomonas</taxon>
    </lineage>
</organism>
<dbReference type="RefSeq" id="WP_133636007.1">
    <property type="nucleotide sequence ID" value="NZ_SNZJ01000009.1"/>
</dbReference>